<feature type="region of interest" description="Disordered" evidence="1">
    <location>
        <begin position="16"/>
        <end position="43"/>
    </location>
</feature>
<protein>
    <submittedName>
        <fullName evidence="2">Uncharacterized protein</fullName>
    </submittedName>
</protein>
<accession>L5KAY9</accession>
<evidence type="ECO:0000313" key="3">
    <source>
        <dbReference type="Proteomes" id="UP000010552"/>
    </source>
</evidence>
<sequence>MGEGWVSIWQMLQGAASSPDVKNPQTPGSSPTPQALAQPGPGLDLVQSGALENAEGCGMVLPDSGFYGVSRRFLFPEWDRYTETPRAYDLTRSACSGPQERRARTALGSLPLAACCHTGQSTVWSRGGLEISPQPSTAGFVRPASRLRVRRPQPPSQRQNLPEPSQNLHYTAPGRPGVAGNPGSPVGPKDRPLLVLGVWGEPKAGG</sequence>
<dbReference type="AlphaFoldDB" id="L5KAY9"/>
<proteinExistence type="predicted"/>
<keyword evidence="3" id="KW-1185">Reference proteome</keyword>
<gene>
    <name evidence="2" type="ORF">PAL_GLEAN10007137</name>
</gene>
<organism evidence="2 3">
    <name type="scientific">Pteropus alecto</name>
    <name type="common">Black flying fox</name>
    <dbReference type="NCBI Taxonomy" id="9402"/>
    <lineage>
        <taxon>Eukaryota</taxon>
        <taxon>Metazoa</taxon>
        <taxon>Chordata</taxon>
        <taxon>Craniata</taxon>
        <taxon>Vertebrata</taxon>
        <taxon>Euteleostomi</taxon>
        <taxon>Mammalia</taxon>
        <taxon>Eutheria</taxon>
        <taxon>Laurasiatheria</taxon>
        <taxon>Chiroptera</taxon>
        <taxon>Yinpterochiroptera</taxon>
        <taxon>Pteropodoidea</taxon>
        <taxon>Pteropodidae</taxon>
        <taxon>Pteropodinae</taxon>
        <taxon>Pteropus</taxon>
    </lineage>
</organism>
<dbReference type="Proteomes" id="UP000010552">
    <property type="component" value="Unassembled WGS sequence"/>
</dbReference>
<evidence type="ECO:0000256" key="1">
    <source>
        <dbReference type="SAM" id="MobiDB-lite"/>
    </source>
</evidence>
<feature type="compositionally biased region" description="Polar residues" evidence="1">
    <location>
        <begin position="160"/>
        <end position="169"/>
    </location>
</feature>
<evidence type="ECO:0000313" key="2">
    <source>
        <dbReference type="EMBL" id="ELK07911.1"/>
    </source>
</evidence>
<name>L5KAY9_PTEAL</name>
<dbReference type="InParanoid" id="L5KAY9"/>
<reference evidence="3" key="1">
    <citation type="journal article" date="2013" name="Science">
        <title>Comparative analysis of bat genomes provides insight into the evolution of flight and immunity.</title>
        <authorList>
            <person name="Zhang G."/>
            <person name="Cowled C."/>
            <person name="Shi Z."/>
            <person name="Huang Z."/>
            <person name="Bishop-Lilly K.A."/>
            <person name="Fang X."/>
            <person name="Wynne J.W."/>
            <person name="Xiong Z."/>
            <person name="Baker M.L."/>
            <person name="Zhao W."/>
            <person name="Tachedjian M."/>
            <person name="Zhu Y."/>
            <person name="Zhou P."/>
            <person name="Jiang X."/>
            <person name="Ng J."/>
            <person name="Yang L."/>
            <person name="Wu L."/>
            <person name="Xiao J."/>
            <person name="Feng Y."/>
            <person name="Chen Y."/>
            <person name="Sun X."/>
            <person name="Zhang Y."/>
            <person name="Marsh G.A."/>
            <person name="Crameri G."/>
            <person name="Broder C.C."/>
            <person name="Frey K.G."/>
            <person name="Wang L.F."/>
            <person name="Wang J."/>
        </authorList>
    </citation>
    <scope>NUCLEOTIDE SEQUENCE [LARGE SCALE GENOMIC DNA]</scope>
</reference>
<dbReference type="EMBL" id="KB030944">
    <property type="protein sequence ID" value="ELK07911.1"/>
    <property type="molecule type" value="Genomic_DNA"/>
</dbReference>
<feature type="compositionally biased region" description="Polar residues" evidence="1">
    <location>
        <begin position="23"/>
        <end position="35"/>
    </location>
</feature>
<feature type="region of interest" description="Disordered" evidence="1">
    <location>
        <begin position="146"/>
        <end position="206"/>
    </location>
</feature>